<evidence type="ECO:0000256" key="8">
    <source>
        <dbReference type="ARBA" id="ARBA00023273"/>
    </source>
</evidence>
<feature type="region of interest" description="Disordered" evidence="11">
    <location>
        <begin position="128"/>
        <end position="149"/>
    </location>
</feature>
<evidence type="ECO:0000256" key="11">
    <source>
        <dbReference type="SAM" id="MobiDB-lite"/>
    </source>
</evidence>
<comment type="subcellular location">
    <subcellularLocation>
        <location evidence="1">Cytoplasm</location>
        <location evidence="1">Cytoskeleton</location>
        <location evidence="1">Flagellum axoneme</location>
    </subcellularLocation>
</comment>
<evidence type="ECO:0000256" key="10">
    <source>
        <dbReference type="SAM" id="Coils"/>
    </source>
</evidence>
<dbReference type="Proteomes" id="UP000019118">
    <property type="component" value="Unassembled WGS sequence"/>
</dbReference>
<evidence type="ECO:0000256" key="2">
    <source>
        <dbReference type="ARBA" id="ARBA00006875"/>
    </source>
</evidence>
<evidence type="ECO:0000256" key="3">
    <source>
        <dbReference type="ARBA" id="ARBA00022490"/>
    </source>
</evidence>
<evidence type="ECO:0008006" key="15">
    <source>
        <dbReference type="Google" id="ProtNLM"/>
    </source>
</evidence>
<dbReference type="HOGENOM" id="CLU_061822_0_1_1"/>
<sequence length="386" mass="46048">MLKLQLMTEKDRREAAYIERRRIQEEERKKRLFNPRQRLIGIDTQALQAQIEEKKKKELEVKRNDSIFENELKKADQIAITLEQKQREEQKKLQKEIETFRKNFQKPEDRREFDLNDPNGIKKQLPCRLHDDDPRLGPSSAQKFEGEDLSNEERLKLQKVQIKAWLGQQLIEREQAEKERKMAEDAYKAAVIARDQRAIELDKIEKECRKKLEEATTRYNLALAEQKCNTTMTKKQQTEEDNTAEIYNTLTSDLLELPELLENPDVSQSNMGPGKKIAYLYKGMSEEEKLQIRREQISQIEEARKKKEMEARMQREFEAYINGTQQTIHLMNLELKRKHREELKKIADENLRLAEEQKSRKKFLNTIVYVNRATEDYFDQFNKSSR</sequence>
<keyword evidence="5 10" id="KW-0175">Coiled coil</keyword>
<comment type="similarity">
    <text evidence="2">Belongs to the RIB43A family.</text>
</comment>
<dbReference type="InterPro" id="IPR008805">
    <property type="entry name" value="RIB43A"/>
</dbReference>
<dbReference type="AlphaFoldDB" id="N6UG96"/>
<evidence type="ECO:0000256" key="7">
    <source>
        <dbReference type="ARBA" id="ARBA00023212"/>
    </source>
</evidence>
<feature type="coiled-coil region" evidence="10">
    <location>
        <begin position="44"/>
        <end position="103"/>
    </location>
</feature>
<keyword evidence="7" id="KW-0206">Cytoskeleton</keyword>
<dbReference type="OMA" id="DRAVTMK"/>
<keyword evidence="4" id="KW-0282">Flagellum</keyword>
<reference evidence="12 14" key="1">
    <citation type="journal article" date="2013" name="Genome Biol.">
        <title>Draft genome of the mountain pine beetle, Dendroctonus ponderosae Hopkins, a major forest pest.</title>
        <authorList>
            <person name="Keeling C.I."/>
            <person name="Yuen M.M."/>
            <person name="Liao N.Y."/>
            <person name="Docking T.R."/>
            <person name="Chan S.K."/>
            <person name="Taylor G.A."/>
            <person name="Palmquist D.L."/>
            <person name="Jackman S.D."/>
            <person name="Nguyen A."/>
            <person name="Li M."/>
            <person name="Henderson H."/>
            <person name="Janes J.K."/>
            <person name="Zhao Y."/>
            <person name="Pandoh P."/>
            <person name="Moore R."/>
            <person name="Sperling F.A."/>
            <person name="Huber D.P."/>
            <person name="Birol I."/>
            <person name="Jones S.J."/>
            <person name="Bohlmann J."/>
        </authorList>
    </citation>
    <scope>NUCLEOTIDE SEQUENCE</scope>
</reference>
<feature type="coiled-coil region" evidence="10">
    <location>
        <begin position="166"/>
        <end position="193"/>
    </location>
</feature>
<proteinExistence type="inferred from homology"/>
<dbReference type="EMBL" id="KB740667">
    <property type="protein sequence ID" value="ENN79656.1"/>
    <property type="molecule type" value="Genomic_DNA"/>
</dbReference>
<evidence type="ECO:0000256" key="6">
    <source>
        <dbReference type="ARBA" id="ARBA00023069"/>
    </source>
</evidence>
<keyword evidence="14" id="KW-1185">Reference proteome</keyword>
<reference evidence="13" key="2">
    <citation type="submission" date="2024-08" db="UniProtKB">
        <authorList>
            <consortium name="EnsemblMetazoa"/>
        </authorList>
    </citation>
    <scope>IDENTIFICATION</scope>
</reference>
<name>N6UG96_DENPD</name>
<feature type="non-terminal residue" evidence="12">
    <location>
        <position position="1"/>
    </location>
</feature>
<dbReference type="PANTHER" id="PTHR14517">
    <property type="entry name" value="RIB43A-RELATED"/>
    <property type="match status" value="1"/>
</dbReference>
<keyword evidence="6" id="KW-0969">Cilium</keyword>
<evidence type="ECO:0000313" key="12">
    <source>
        <dbReference type="EMBL" id="ENN79656.1"/>
    </source>
</evidence>
<evidence type="ECO:0000256" key="1">
    <source>
        <dbReference type="ARBA" id="ARBA00004611"/>
    </source>
</evidence>
<dbReference type="OrthoDB" id="429119at2759"/>
<evidence type="ECO:0000256" key="5">
    <source>
        <dbReference type="ARBA" id="ARBA00023054"/>
    </source>
</evidence>
<evidence type="ECO:0000313" key="14">
    <source>
        <dbReference type="Proteomes" id="UP000019118"/>
    </source>
</evidence>
<dbReference type="EnsemblMetazoa" id="XM_019900341.1">
    <property type="protein sequence ID" value="XP_019755900.1"/>
    <property type="gene ID" value="LOC109534616"/>
</dbReference>
<dbReference type="PANTHER" id="PTHR14517:SF6">
    <property type="entry name" value="RE41410P"/>
    <property type="match status" value="1"/>
</dbReference>
<keyword evidence="3" id="KW-0963">Cytoplasm</keyword>
<evidence type="ECO:0000313" key="13">
    <source>
        <dbReference type="EnsemblMetazoa" id="XP_019755900.1"/>
    </source>
</evidence>
<dbReference type="Pfam" id="PF05914">
    <property type="entry name" value="RIB43A"/>
    <property type="match status" value="1"/>
</dbReference>
<gene>
    <name evidence="13" type="primary">109534616</name>
    <name evidence="12" type="ORF">YQE_03899</name>
</gene>
<evidence type="ECO:0000256" key="4">
    <source>
        <dbReference type="ARBA" id="ARBA00022846"/>
    </source>
</evidence>
<comment type="subunit">
    <text evidence="9">Microtubule inner protein component of sperm flagellar doublet microtubules.</text>
</comment>
<organism evidence="12">
    <name type="scientific">Dendroctonus ponderosae</name>
    <name type="common">Mountain pine beetle</name>
    <dbReference type="NCBI Taxonomy" id="77166"/>
    <lineage>
        <taxon>Eukaryota</taxon>
        <taxon>Metazoa</taxon>
        <taxon>Ecdysozoa</taxon>
        <taxon>Arthropoda</taxon>
        <taxon>Hexapoda</taxon>
        <taxon>Insecta</taxon>
        <taxon>Pterygota</taxon>
        <taxon>Neoptera</taxon>
        <taxon>Endopterygota</taxon>
        <taxon>Coleoptera</taxon>
        <taxon>Polyphaga</taxon>
        <taxon>Cucujiformia</taxon>
        <taxon>Curculionidae</taxon>
        <taxon>Scolytinae</taxon>
        <taxon>Dendroctonus</taxon>
    </lineage>
</organism>
<keyword evidence="8" id="KW-0966">Cell projection</keyword>
<accession>N6UG96</accession>
<evidence type="ECO:0000256" key="9">
    <source>
        <dbReference type="ARBA" id="ARBA00046435"/>
    </source>
</evidence>
<protein>
    <recommendedName>
        <fullName evidence="15">RIB43A-like with coiled-coils protein 2</fullName>
    </recommendedName>
</protein>